<dbReference type="AlphaFoldDB" id="A0A9D1EU03"/>
<reference evidence="3" key="2">
    <citation type="journal article" date="2021" name="PeerJ">
        <title>Extensive microbial diversity within the chicken gut microbiome revealed by metagenomics and culture.</title>
        <authorList>
            <person name="Gilroy R."/>
            <person name="Ravi A."/>
            <person name="Getino M."/>
            <person name="Pursley I."/>
            <person name="Horton D.L."/>
            <person name="Alikhan N.F."/>
            <person name="Baker D."/>
            <person name="Gharbi K."/>
            <person name="Hall N."/>
            <person name="Watson M."/>
            <person name="Adriaenssens E.M."/>
            <person name="Foster-Nyarko E."/>
            <person name="Jarju S."/>
            <person name="Secka A."/>
            <person name="Antonio M."/>
            <person name="Oren A."/>
            <person name="Chaudhuri R.R."/>
            <person name="La Ragione R."/>
            <person name="Hildebrand F."/>
            <person name="Pallen M.J."/>
        </authorList>
    </citation>
    <scope>NUCLEOTIDE SEQUENCE</scope>
    <source>
        <strain evidence="3">CHK190-19873</strain>
    </source>
</reference>
<dbReference type="PROSITE" id="PS50889">
    <property type="entry name" value="S4"/>
    <property type="match status" value="1"/>
</dbReference>
<dbReference type="InterPro" id="IPR002942">
    <property type="entry name" value="S4_RNA-bd"/>
</dbReference>
<dbReference type="InterPro" id="IPR040591">
    <property type="entry name" value="RqcP2_RBD"/>
</dbReference>
<name>A0A9D1EU03_9FIRM</name>
<dbReference type="GO" id="GO:0003723">
    <property type="term" value="F:RNA binding"/>
    <property type="evidence" value="ECO:0007669"/>
    <property type="project" value="UniProtKB-KW"/>
</dbReference>
<comment type="caution">
    <text evidence="3">The sequence shown here is derived from an EMBL/GenBank/DDBJ whole genome shotgun (WGS) entry which is preliminary data.</text>
</comment>
<dbReference type="Gene3D" id="3.10.290.10">
    <property type="entry name" value="RNA-binding S4 domain"/>
    <property type="match status" value="1"/>
</dbReference>
<evidence type="ECO:0000313" key="3">
    <source>
        <dbReference type="EMBL" id="HIS31751.1"/>
    </source>
</evidence>
<dbReference type="SMART" id="SM00363">
    <property type="entry name" value="S4"/>
    <property type="match status" value="1"/>
</dbReference>
<dbReference type="InterPro" id="IPR012677">
    <property type="entry name" value="Nucleotide-bd_a/b_plait_sf"/>
</dbReference>
<dbReference type="SUPFAM" id="SSF55174">
    <property type="entry name" value="Alpha-L RNA-binding motif"/>
    <property type="match status" value="1"/>
</dbReference>
<proteinExistence type="predicted"/>
<evidence type="ECO:0000259" key="2">
    <source>
        <dbReference type="SMART" id="SM00363"/>
    </source>
</evidence>
<organism evidence="3 4">
    <name type="scientific">Candidatus Limivivens intestinipullorum</name>
    <dbReference type="NCBI Taxonomy" id="2840858"/>
    <lineage>
        <taxon>Bacteria</taxon>
        <taxon>Bacillati</taxon>
        <taxon>Bacillota</taxon>
        <taxon>Clostridia</taxon>
        <taxon>Lachnospirales</taxon>
        <taxon>Lachnospiraceae</taxon>
        <taxon>Lachnospiraceae incertae sedis</taxon>
        <taxon>Candidatus Limivivens</taxon>
    </lineage>
</organism>
<dbReference type="Proteomes" id="UP000823935">
    <property type="component" value="Unassembled WGS sequence"/>
</dbReference>
<protein>
    <submittedName>
        <fullName evidence="3">RNA-binding protein</fullName>
    </submittedName>
</protein>
<dbReference type="EMBL" id="DVIQ01000055">
    <property type="protein sequence ID" value="HIS31751.1"/>
    <property type="molecule type" value="Genomic_DNA"/>
</dbReference>
<sequence>MNQEEQLFLKRLEDLANMADRRSTITFTDFMNLNELNILHTYAGKLSYLRVETFGGYDTAERQMAAFIPDALLIMGEDFSFPIRCVHISPANRKFAEDLSHRDYLGAILNLGIDRSKTGDILVRDKEAWLFCAESMEDFIIRELTRVRHTAVRCESVKPDGVTAVCRTEMISGTVSSVRLDSVIALAFHVSRSKISSLIPEGCVYVNARLVISNGHPLKEGDLVSVRGMGRFRYTGVRSESRKGRLFVEIEKYV</sequence>
<reference evidence="3" key="1">
    <citation type="submission" date="2020-10" db="EMBL/GenBank/DDBJ databases">
        <authorList>
            <person name="Gilroy R."/>
        </authorList>
    </citation>
    <scope>NUCLEOTIDE SEQUENCE</scope>
    <source>
        <strain evidence="3">CHK190-19873</strain>
    </source>
</reference>
<gene>
    <name evidence="3" type="ORF">IAB44_09445</name>
</gene>
<dbReference type="InterPro" id="IPR036986">
    <property type="entry name" value="S4_RNA-bd_sf"/>
</dbReference>
<dbReference type="Gene3D" id="3.30.70.330">
    <property type="match status" value="1"/>
</dbReference>
<feature type="domain" description="RNA-binding S4" evidence="2">
    <location>
        <begin position="178"/>
        <end position="235"/>
    </location>
</feature>
<evidence type="ECO:0000313" key="4">
    <source>
        <dbReference type="Proteomes" id="UP000823935"/>
    </source>
</evidence>
<keyword evidence="1" id="KW-0694">RNA-binding</keyword>
<dbReference type="Pfam" id="PF01479">
    <property type="entry name" value="S4"/>
    <property type="match status" value="1"/>
</dbReference>
<dbReference type="Gene3D" id="3.30.1370.160">
    <property type="match status" value="1"/>
</dbReference>
<dbReference type="Pfam" id="PF17774">
    <property type="entry name" value="YlmH_RBD"/>
    <property type="match status" value="1"/>
</dbReference>
<evidence type="ECO:0000256" key="1">
    <source>
        <dbReference type="PROSITE-ProRule" id="PRU00182"/>
    </source>
</evidence>
<accession>A0A9D1EU03</accession>
<dbReference type="CDD" id="cd00165">
    <property type="entry name" value="S4"/>
    <property type="match status" value="1"/>
</dbReference>